<evidence type="ECO:0000313" key="2">
    <source>
        <dbReference type="Proteomes" id="UP000075182"/>
    </source>
</evidence>
<gene>
    <name evidence="1" type="ORF">ERS132536_00492</name>
</gene>
<dbReference type="Proteomes" id="UP000075182">
    <property type="component" value="Unassembled WGS sequence"/>
</dbReference>
<reference evidence="1 2" key="1">
    <citation type="submission" date="2016-02" db="EMBL/GenBank/DDBJ databases">
        <authorList>
            <consortium name="Pathogen Informatics"/>
        </authorList>
    </citation>
    <scope>NUCLEOTIDE SEQUENCE [LARGE SCALE GENOMIC DNA]</scope>
    <source>
        <strain evidence="1 2">SS999</strain>
    </source>
</reference>
<accession>A0A0Z8V404</accession>
<dbReference type="EMBL" id="FIMD01000002">
    <property type="protein sequence ID" value="CYX49039.1"/>
    <property type="molecule type" value="Genomic_DNA"/>
</dbReference>
<protein>
    <submittedName>
        <fullName evidence="1">Integrase</fullName>
    </submittedName>
</protein>
<sequence length="32" mass="4009">MNLSKEKLLFHHYYANWLRIYKEVAIREVTIE</sequence>
<proteinExistence type="predicted"/>
<dbReference type="AlphaFoldDB" id="A0A0Z8V404"/>
<name>A0A0Z8V404_STRSU</name>
<evidence type="ECO:0000313" key="1">
    <source>
        <dbReference type="EMBL" id="CYX49039.1"/>
    </source>
</evidence>
<organism evidence="1 2">
    <name type="scientific">Streptococcus suis</name>
    <dbReference type="NCBI Taxonomy" id="1307"/>
    <lineage>
        <taxon>Bacteria</taxon>
        <taxon>Bacillati</taxon>
        <taxon>Bacillota</taxon>
        <taxon>Bacilli</taxon>
        <taxon>Lactobacillales</taxon>
        <taxon>Streptococcaceae</taxon>
        <taxon>Streptococcus</taxon>
    </lineage>
</organism>